<feature type="compositionally biased region" description="Polar residues" evidence="2">
    <location>
        <begin position="407"/>
        <end position="418"/>
    </location>
</feature>
<feature type="compositionally biased region" description="Polar residues" evidence="2">
    <location>
        <begin position="571"/>
        <end position="581"/>
    </location>
</feature>
<reference evidence="3" key="2">
    <citation type="submission" date="2023-05" db="EMBL/GenBank/DDBJ databases">
        <authorList>
            <person name="Schelkunov M.I."/>
        </authorList>
    </citation>
    <scope>NUCLEOTIDE SEQUENCE</scope>
    <source>
        <strain evidence="3">Hsosn_3</strain>
        <tissue evidence="3">Leaf</tissue>
    </source>
</reference>
<feature type="compositionally biased region" description="Polar residues" evidence="2">
    <location>
        <begin position="489"/>
        <end position="502"/>
    </location>
</feature>
<feature type="compositionally biased region" description="Low complexity" evidence="2">
    <location>
        <begin position="295"/>
        <end position="312"/>
    </location>
</feature>
<dbReference type="Proteomes" id="UP001237642">
    <property type="component" value="Unassembled WGS sequence"/>
</dbReference>
<reference evidence="3" key="1">
    <citation type="submission" date="2023-02" db="EMBL/GenBank/DDBJ databases">
        <title>Genome of toxic invasive species Heracleum sosnowskyi carries increased number of genes despite the absence of recent whole-genome duplications.</title>
        <authorList>
            <person name="Schelkunov M."/>
            <person name="Shtratnikova V."/>
            <person name="Makarenko M."/>
            <person name="Klepikova A."/>
            <person name="Omelchenko D."/>
            <person name="Novikova G."/>
            <person name="Obukhova E."/>
            <person name="Bogdanov V."/>
            <person name="Penin A."/>
            <person name="Logacheva M."/>
        </authorList>
    </citation>
    <scope>NUCLEOTIDE SEQUENCE</scope>
    <source>
        <strain evidence="3">Hsosn_3</strain>
        <tissue evidence="3">Leaf</tissue>
    </source>
</reference>
<keyword evidence="1" id="KW-0175">Coiled coil</keyword>
<organism evidence="3 4">
    <name type="scientific">Heracleum sosnowskyi</name>
    <dbReference type="NCBI Taxonomy" id="360622"/>
    <lineage>
        <taxon>Eukaryota</taxon>
        <taxon>Viridiplantae</taxon>
        <taxon>Streptophyta</taxon>
        <taxon>Embryophyta</taxon>
        <taxon>Tracheophyta</taxon>
        <taxon>Spermatophyta</taxon>
        <taxon>Magnoliopsida</taxon>
        <taxon>eudicotyledons</taxon>
        <taxon>Gunneridae</taxon>
        <taxon>Pentapetalae</taxon>
        <taxon>asterids</taxon>
        <taxon>campanulids</taxon>
        <taxon>Apiales</taxon>
        <taxon>Apiaceae</taxon>
        <taxon>Apioideae</taxon>
        <taxon>apioid superclade</taxon>
        <taxon>Tordylieae</taxon>
        <taxon>Tordyliinae</taxon>
        <taxon>Heracleum</taxon>
    </lineage>
</organism>
<evidence type="ECO:0000256" key="2">
    <source>
        <dbReference type="SAM" id="MobiDB-lite"/>
    </source>
</evidence>
<feature type="region of interest" description="Disordered" evidence="2">
    <location>
        <begin position="482"/>
        <end position="515"/>
    </location>
</feature>
<proteinExistence type="predicted"/>
<feature type="region of interest" description="Disordered" evidence="2">
    <location>
        <begin position="403"/>
        <end position="423"/>
    </location>
</feature>
<feature type="coiled-coil region" evidence="1">
    <location>
        <begin position="1424"/>
        <end position="1458"/>
    </location>
</feature>
<feature type="region of interest" description="Disordered" evidence="2">
    <location>
        <begin position="1014"/>
        <end position="1058"/>
    </location>
</feature>
<protein>
    <submittedName>
        <fullName evidence="3">Uncharacterized protein</fullName>
    </submittedName>
</protein>
<feature type="region of interest" description="Disordered" evidence="2">
    <location>
        <begin position="571"/>
        <end position="675"/>
    </location>
</feature>
<keyword evidence="4" id="KW-1185">Reference proteome</keyword>
<feature type="compositionally biased region" description="Basic residues" evidence="2">
    <location>
        <begin position="1024"/>
        <end position="1037"/>
    </location>
</feature>
<name>A0AAD8H6V5_9APIA</name>
<comment type="caution">
    <text evidence="3">The sequence shown here is derived from an EMBL/GenBank/DDBJ whole genome shotgun (WGS) entry which is preliminary data.</text>
</comment>
<evidence type="ECO:0000313" key="4">
    <source>
        <dbReference type="Proteomes" id="UP001237642"/>
    </source>
</evidence>
<dbReference type="EMBL" id="JAUIZM010000010">
    <property type="protein sequence ID" value="KAK1360838.1"/>
    <property type="molecule type" value="Genomic_DNA"/>
</dbReference>
<sequence length="1473" mass="164903">MTSSSFMNKQTVISGVTFATNNFVAILNHQDLPNEFHIIQDFLASSPLKFALTEPASVSFKSVMQVWNSVTFDKGHSDTILMSFEYNGTTHYVTPAIVEAALHLPVLGDAIPANVSDSTLFEFVTKLGYNGEVKRYGNLFRTKLKKEWNFFFDTISRCFLNKTSNFDALPSGSLKIGYSLIHSTVFDYGSFILKALSDRKSDKLGSVCFLRFLQLIFNHLCPNVVFEDDVVLPICRITENNVKSLVNSDKANGFIGNAFIPDEVRFFLHQKMPTRYGLLSNAMGQGPTHLVPDTSMQPKQSKQQSGSKDFSSTPLTKKKIQGGVQGVLVKKADKVVKNVPVKRKLRLIDESDSEDDLPISSVMNVNKEVADTATKAVVPLSKPQKTRKLSKSRYHIPLTVQMKDTDIQTSNPDESSTPDALANPDVSILDATTKVVSISDSPASPSQIREISWEKVSTTASLVGLTPTSKKKRNAEELVYQRQKKLKGSSPQEPEFQSNSAATVDPATQEPLNQSLGEGLASGMVTQEPFSQRENEDINIPATQEPSSQSEDAGKATASVERLVANIVNEGSTQEPLTQSVEEASEPQAPQEPLVANTDARISNPNDVHPDASGAPDNEPILIQPLRSRPMDHPISKPQDKLKGIAIPDPDITHGTVDDTSDDSDDDDENRKEKEQLATALKISLGTNFGSSSTYMASNASTGKDQRQDFSIPSFDPAEAFRQNEWNNSWHQSDESISFSSAIEHAYNAVKSIENQDLKNHLKATTLLSKSLKSEIDSIKGSTDKVRTDIFNNFTKVPTTLQLRVVESQVKSVVSEQTSINQRIDSLDTKVTEIQASLSLILQLLSNPDVKKGEKVIQTKCTPDLVLRNNDDDTGDDGGDKAIQGETSDAVVMKTIQTSQSQTTQSTHVSDSGVKTVRTLVQSQILTEDQILTPGHGHILATIPEGDEDVIIDNPEDASNLFQKFSTKDGRIVTLYHTDKRVQQLFARKALSTASEEYPDLSHEEFLRLQRETMESYTAPARGRGSRGRRGARRNRRGSSTQTVPRQTRSRGLRIEEIPEASQNLIDPVIKDIMEKEDKEFVEEEPELRRKSSKSTLSNTNQIEDSNPDNIQDPDESEILQEVDLIILSTVVDCHNKEVDEEEEAIRRDITKRTNEDFNLYLQRLKVSNERKWRNSSRQESLLERSYVFEKEKDKKWKHISTLSCDTPINFQSGGIITSASSVVDLSEMVRSKALWLKMFSNLKQLSSNSRGGIGHRDGEYLNMSYVDPYSLTEIGGTLTSENLNNLLAVDIVIDCHDGFEKKEKLLYFMKDGSMKILSIQDLLMKTTQELKYVHYLLRWKNQVYKVWADMILSTIRRRLDGISNFDGNYIPMYLNQRGQDVEMQRGTAVKEVTFGMTQLTLNPDGKEIAYLLLEEHSLQKSSIQNLRAAIYQINEEDEELRNLKERLIQILEEKEESLLSNFLKMNLFYHKA</sequence>
<gene>
    <name evidence="3" type="ORF">POM88_045312</name>
</gene>
<evidence type="ECO:0000256" key="1">
    <source>
        <dbReference type="SAM" id="Coils"/>
    </source>
</evidence>
<feature type="compositionally biased region" description="Acidic residues" evidence="2">
    <location>
        <begin position="659"/>
        <end position="668"/>
    </location>
</feature>
<feature type="region of interest" description="Disordered" evidence="2">
    <location>
        <begin position="1080"/>
        <end position="1114"/>
    </location>
</feature>
<feature type="compositionally biased region" description="Polar residues" evidence="2">
    <location>
        <begin position="1094"/>
        <end position="1110"/>
    </location>
</feature>
<evidence type="ECO:0000313" key="3">
    <source>
        <dbReference type="EMBL" id="KAK1360838.1"/>
    </source>
</evidence>
<accession>A0AAD8H6V5</accession>
<feature type="compositionally biased region" description="Basic and acidic residues" evidence="2">
    <location>
        <begin position="629"/>
        <end position="643"/>
    </location>
</feature>
<feature type="region of interest" description="Disordered" evidence="2">
    <location>
        <begin position="287"/>
        <end position="316"/>
    </location>
</feature>